<evidence type="ECO:0000259" key="4">
    <source>
        <dbReference type="Pfam" id="PF23892"/>
    </source>
</evidence>
<evidence type="ECO:0000313" key="5">
    <source>
        <dbReference type="EMBL" id="MPV86024.1"/>
    </source>
</evidence>
<dbReference type="Proteomes" id="UP000471298">
    <property type="component" value="Unassembled WGS sequence"/>
</dbReference>
<keyword evidence="3" id="KW-0472">Membrane</keyword>
<accession>A0A6N7ET58</accession>
<evidence type="ECO:0000256" key="3">
    <source>
        <dbReference type="SAM" id="Phobius"/>
    </source>
</evidence>
<feature type="transmembrane region" description="Helical" evidence="3">
    <location>
        <begin position="85"/>
        <end position="105"/>
    </location>
</feature>
<dbReference type="InParanoid" id="A0A6N7ET58"/>
<dbReference type="RefSeq" id="WP_152809865.1">
    <property type="nucleotide sequence ID" value="NZ_WHNW01000004.1"/>
</dbReference>
<dbReference type="InterPro" id="IPR011990">
    <property type="entry name" value="TPR-like_helical_dom_sf"/>
</dbReference>
<feature type="domain" description="Cytochrome c-type biogenesis protein H Ig-like" evidence="4">
    <location>
        <begin position="324"/>
        <end position="423"/>
    </location>
</feature>
<dbReference type="EMBL" id="WHNW01000004">
    <property type="protein sequence ID" value="MPV86024.1"/>
    <property type="molecule type" value="Genomic_DNA"/>
</dbReference>
<comment type="caution">
    <text evidence="5">The sequence shown here is derived from an EMBL/GenBank/DDBJ whole genome shotgun (WGS) entry which is preliminary data.</text>
</comment>
<dbReference type="SUPFAM" id="SSF48452">
    <property type="entry name" value="TPR-like"/>
    <property type="match status" value="1"/>
</dbReference>
<dbReference type="GO" id="GO:0017004">
    <property type="term" value="P:cytochrome complex assembly"/>
    <property type="evidence" value="ECO:0007669"/>
    <property type="project" value="UniProtKB-KW"/>
</dbReference>
<dbReference type="NCBIfam" id="TIGR03142">
    <property type="entry name" value="cytochro_ccmI"/>
    <property type="match status" value="1"/>
</dbReference>
<evidence type="ECO:0000313" key="6">
    <source>
        <dbReference type="Proteomes" id="UP000471298"/>
    </source>
</evidence>
<dbReference type="InterPro" id="IPR017560">
    <property type="entry name" value="Cyt_c_biogenesis_CcmI"/>
</dbReference>
<evidence type="ECO:0000256" key="2">
    <source>
        <dbReference type="SAM" id="MobiDB-lite"/>
    </source>
</evidence>
<dbReference type="InterPro" id="IPR056412">
    <property type="entry name" value="Ig_CycH"/>
</dbReference>
<protein>
    <submittedName>
        <fullName evidence="5">C-type cytochrome biogenesis protein CcmI</fullName>
    </submittedName>
</protein>
<reference evidence="5 6" key="1">
    <citation type="submission" date="2019-10" db="EMBL/GenBank/DDBJ databases">
        <title>Cardiobacteriales fam. a chemoheterotrophic member of the order Cardiobacteriales, and proposal of Cardiobacteriales fam. nov.</title>
        <authorList>
            <person name="Wang C."/>
        </authorList>
    </citation>
    <scope>NUCLEOTIDE SEQUENCE [LARGE SCALE GENOMIC DNA]</scope>
    <source>
        <strain evidence="5 6">ML27</strain>
    </source>
</reference>
<keyword evidence="6" id="KW-1185">Reference proteome</keyword>
<feature type="region of interest" description="Disordered" evidence="2">
    <location>
        <begin position="284"/>
        <end position="312"/>
    </location>
</feature>
<feature type="compositionally biased region" description="Polar residues" evidence="2">
    <location>
        <begin position="298"/>
        <end position="312"/>
    </location>
</feature>
<keyword evidence="3" id="KW-1133">Transmembrane helix</keyword>
<name>A0A6N7ET58_9GAMM</name>
<dbReference type="Gene3D" id="1.25.40.10">
    <property type="entry name" value="Tetratricopeptide repeat domain"/>
    <property type="match status" value="1"/>
</dbReference>
<dbReference type="Pfam" id="PF23892">
    <property type="entry name" value="Ig_CycH"/>
    <property type="match status" value="1"/>
</dbReference>
<evidence type="ECO:0000256" key="1">
    <source>
        <dbReference type="ARBA" id="ARBA00022748"/>
    </source>
</evidence>
<dbReference type="AlphaFoldDB" id="A0A6N7ET58"/>
<keyword evidence="3" id="KW-0812">Transmembrane</keyword>
<gene>
    <name evidence="5" type="primary">ccmI</name>
    <name evidence="5" type="ORF">GCU85_04670</name>
</gene>
<sequence length="442" mass="48680">MIIAIFLALLVLLMFMWPVKTETGFDEKGEAIKIYRDEVAFIDKQYQTGLIDAQDKAKLLEELDVKTTSAIARIEKKQFAPRLRYTPVFAVALVITLSLAIYFVYLQNSQIKRWHDFKQVHQAQVTEGLFDGDVIAAFLNKNPSLASHYCFTMQQTLLANYHANADALANLANCHLIVGYPQLARQAISRGLGEQPEHAALNFLSAEMAFVENNQLSSDDLDRLFITIRAEPKHKGALRLLGINSLNLGQYAQAQFFFDNLREVETDPQILALLDDIDETIAARQAAEAAAGEPQPVTPQSAPQTSPQATKQLQPNEASLHLAIAVSPTLIASQPETLTWPKSVFVVVKSVDGALINASKYIMQDANQALVVTISDDMPQAMQRQSLADFEQVTVTARVSLDDQPIAASGDLTSGAIPIPVLKNTEGPARAPYRLVIDRTVP</sequence>
<organism evidence="5 6">
    <name type="scientific">Ostreibacterium oceani</name>
    <dbReference type="NCBI Taxonomy" id="2654998"/>
    <lineage>
        <taxon>Bacteria</taxon>
        <taxon>Pseudomonadati</taxon>
        <taxon>Pseudomonadota</taxon>
        <taxon>Gammaproteobacteria</taxon>
        <taxon>Cardiobacteriales</taxon>
        <taxon>Ostreibacteriaceae</taxon>
        <taxon>Ostreibacterium</taxon>
    </lineage>
</organism>
<proteinExistence type="predicted"/>
<keyword evidence="1" id="KW-0201">Cytochrome c-type biogenesis</keyword>